<dbReference type="GO" id="GO:0004424">
    <property type="term" value="F:imidazoleglycerol-phosphate dehydratase activity"/>
    <property type="evidence" value="ECO:0007669"/>
    <property type="project" value="UniProtKB-UniRule"/>
</dbReference>
<dbReference type="GO" id="GO:0000105">
    <property type="term" value="P:L-histidine biosynthetic process"/>
    <property type="evidence" value="ECO:0007669"/>
    <property type="project" value="UniProtKB-UniRule"/>
</dbReference>
<dbReference type="SUPFAM" id="SSF56784">
    <property type="entry name" value="HAD-like"/>
    <property type="match status" value="1"/>
</dbReference>
<keyword evidence="4 10" id="KW-0479">Metal-binding</keyword>
<feature type="binding site" evidence="10">
    <location>
        <position position="11"/>
    </location>
    <ligand>
        <name>Mg(2+)</name>
        <dbReference type="ChEBI" id="CHEBI:18420"/>
    </ligand>
</feature>
<dbReference type="Gene3D" id="3.40.50.1000">
    <property type="entry name" value="HAD superfamily/HAD-like"/>
    <property type="match status" value="1"/>
</dbReference>
<evidence type="ECO:0000256" key="2">
    <source>
        <dbReference type="ARBA" id="ARBA00022490"/>
    </source>
</evidence>
<dbReference type="SUPFAM" id="SSF54211">
    <property type="entry name" value="Ribosomal protein S5 domain 2-like"/>
    <property type="match status" value="2"/>
</dbReference>
<organism evidence="12 13">
    <name type="scientific">Lysobacter capsici AZ78</name>
    <dbReference type="NCBI Taxonomy" id="1444315"/>
    <lineage>
        <taxon>Bacteria</taxon>
        <taxon>Pseudomonadati</taxon>
        <taxon>Pseudomonadota</taxon>
        <taxon>Gammaproteobacteria</taxon>
        <taxon>Lysobacterales</taxon>
        <taxon>Lysobacteraceae</taxon>
        <taxon>Lysobacter</taxon>
    </lineage>
</organism>
<dbReference type="EC" id="4.2.1.19" evidence="10"/>
<feature type="active site" description="Proton donor" evidence="10">
    <location>
        <position position="13"/>
    </location>
</feature>
<evidence type="ECO:0000256" key="4">
    <source>
        <dbReference type="ARBA" id="ARBA00022723"/>
    </source>
</evidence>
<protein>
    <recommendedName>
        <fullName evidence="10">Histidine biosynthesis bifunctional protein HisB</fullName>
    </recommendedName>
    <domain>
        <recommendedName>
            <fullName evidence="10">Histidinol-phosphatase</fullName>
            <ecNumber evidence="10">3.1.3.15</ecNumber>
        </recommendedName>
    </domain>
    <domain>
        <recommendedName>
            <fullName evidence="10">Imidazoleglycerol-phosphate dehydratase</fullName>
            <shortName evidence="10">IGPD</shortName>
            <ecNumber evidence="10">4.2.1.19</ecNumber>
        </recommendedName>
    </domain>
</protein>
<proteinExistence type="inferred from homology"/>
<dbReference type="HAMAP" id="MF_01022">
    <property type="entry name" value="Bifunc_HisB"/>
    <property type="match status" value="1"/>
</dbReference>
<evidence type="ECO:0000256" key="10">
    <source>
        <dbReference type="HAMAP-Rule" id="MF_01022"/>
    </source>
</evidence>
<keyword evidence="3 10" id="KW-0028">Amino-acid biosynthesis</keyword>
<comment type="caution">
    <text evidence="10">Lacks conserved residue(s) required for the propagation of feature annotation.</text>
</comment>
<reference evidence="12 13" key="1">
    <citation type="journal article" date="2014" name="Genome Announc.">
        <title>Draft Genome Sequence of Lysobacter capsici AZ78, a Bacterium Antagonistic to Plant-Pathogenic Oomycetes.</title>
        <authorList>
            <person name="Puopolo G."/>
            <person name="Sonego P."/>
            <person name="Engelen K."/>
            <person name="Pertot I."/>
        </authorList>
    </citation>
    <scope>NUCLEOTIDE SEQUENCE [LARGE SCALE GENOMIC DNA]</scope>
    <source>
        <strain evidence="12 13">AZ78</strain>
    </source>
</reference>
<accession>A0A108U4F3</accession>
<dbReference type="EMBL" id="JAJA02000002">
    <property type="protein sequence ID" value="KWS02367.1"/>
    <property type="molecule type" value="Genomic_DNA"/>
</dbReference>
<dbReference type="RefSeq" id="WP_036102630.1">
    <property type="nucleotide sequence ID" value="NZ_JAJA02000002.1"/>
</dbReference>
<dbReference type="InterPro" id="IPR006549">
    <property type="entry name" value="HAD-SF_hydro_IIIA"/>
</dbReference>
<dbReference type="NCBIfam" id="TIGR01656">
    <property type="entry name" value="Histidinol-ppas"/>
    <property type="match status" value="1"/>
</dbReference>
<feature type="region of interest" description="Disordered" evidence="11">
    <location>
        <begin position="278"/>
        <end position="307"/>
    </location>
</feature>
<comment type="cofactor">
    <cofactor evidence="10">
        <name>Mg(2+)</name>
        <dbReference type="ChEBI" id="CHEBI:18420"/>
    </cofactor>
</comment>
<feature type="compositionally biased region" description="Low complexity" evidence="11">
    <location>
        <begin position="296"/>
        <end position="307"/>
    </location>
</feature>
<evidence type="ECO:0000256" key="1">
    <source>
        <dbReference type="ARBA" id="ARBA00005047"/>
    </source>
</evidence>
<keyword evidence="6 10" id="KW-0460">Magnesium</keyword>
<dbReference type="InterPro" id="IPR000807">
    <property type="entry name" value="ImidazoleglycerolP_deHydtase"/>
</dbReference>
<evidence type="ECO:0000256" key="7">
    <source>
        <dbReference type="ARBA" id="ARBA00023102"/>
    </source>
</evidence>
<name>A0A108U4F3_9GAMM</name>
<keyword evidence="2 10" id="KW-0963">Cytoplasm</keyword>
<evidence type="ECO:0000313" key="13">
    <source>
        <dbReference type="Proteomes" id="UP000023435"/>
    </source>
</evidence>
<dbReference type="PROSITE" id="PS00954">
    <property type="entry name" value="IGP_DEHYDRATASE_1"/>
    <property type="match status" value="1"/>
</dbReference>
<feature type="active site" description="Nucleophile" evidence="10">
    <location>
        <position position="11"/>
    </location>
</feature>
<dbReference type="InterPro" id="IPR023214">
    <property type="entry name" value="HAD_sf"/>
</dbReference>
<comment type="caution">
    <text evidence="12">The sequence shown here is derived from an EMBL/GenBank/DDBJ whole genome shotgun (WGS) entry which is preliminary data.</text>
</comment>
<keyword evidence="8 10" id="KW-0456">Lyase</keyword>
<dbReference type="InterPro" id="IPR005954">
    <property type="entry name" value="HisB_N"/>
</dbReference>
<dbReference type="Gene3D" id="3.30.230.40">
    <property type="entry name" value="Imidazole glycerol phosphate dehydratase, domain 1"/>
    <property type="match status" value="2"/>
</dbReference>
<dbReference type="NCBIfam" id="TIGR01261">
    <property type="entry name" value="hisB_Nterm"/>
    <property type="match status" value="1"/>
</dbReference>
<dbReference type="NCBIfam" id="TIGR01662">
    <property type="entry name" value="HAD-SF-IIIA"/>
    <property type="match status" value="1"/>
</dbReference>
<dbReference type="InterPro" id="IPR020566">
    <property type="entry name" value="His_synth_bifunc_HisB"/>
</dbReference>
<dbReference type="InterPro" id="IPR020565">
    <property type="entry name" value="ImidazoleglycerP_deHydtase_CS"/>
</dbReference>
<evidence type="ECO:0000256" key="3">
    <source>
        <dbReference type="ARBA" id="ARBA00022605"/>
    </source>
</evidence>
<keyword evidence="5 10" id="KW-0378">Hydrolase</keyword>
<keyword evidence="9 10" id="KW-0511">Multifunctional enzyme</keyword>
<dbReference type="PANTHER" id="PTHR23133">
    <property type="entry name" value="IMIDAZOLEGLYCEROL-PHOSPHATE DEHYDRATASE HIS7"/>
    <property type="match status" value="1"/>
</dbReference>
<dbReference type="AlphaFoldDB" id="A0A108U4F3"/>
<feature type="binding site" evidence="10">
    <location>
        <position position="13"/>
    </location>
    <ligand>
        <name>Mg(2+)</name>
        <dbReference type="ChEBI" id="CHEBI:18420"/>
    </ligand>
</feature>
<comment type="pathway">
    <text evidence="1 10">Amino-acid biosynthesis; L-histidine biosynthesis; L-histidine from 5-phospho-alpha-D-ribose 1-diphosphate: step 6/9.</text>
</comment>
<dbReference type="CDD" id="cd07914">
    <property type="entry name" value="IGPD"/>
    <property type="match status" value="1"/>
</dbReference>
<dbReference type="OrthoDB" id="9790411at2"/>
<gene>
    <name evidence="10" type="primary">hisB</name>
    <name evidence="12" type="ORF">AZ78_5034</name>
</gene>
<dbReference type="PROSITE" id="PS00955">
    <property type="entry name" value="IGP_DEHYDRATASE_2"/>
    <property type="match status" value="1"/>
</dbReference>
<dbReference type="InterPro" id="IPR038494">
    <property type="entry name" value="IGPD_sf"/>
</dbReference>
<evidence type="ECO:0000256" key="6">
    <source>
        <dbReference type="ARBA" id="ARBA00022842"/>
    </source>
</evidence>
<dbReference type="HAMAP" id="MF_00076">
    <property type="entry name" value="HisB"/>
    <property type="match status" value="1"/>
</dbReference>
<dbReference type="PANTHER" id="PTHR23133:SF2">
    <property type="entry name" value="IMIDAZOLEGLYCEROL-PHOSPHATE DEHYDRATASE"/>
    <property type="match status" value="1"/>
</dbReference>
<dbReference type="InterPro" id="IPR020568">
    <property type="entry name" value="Ribosomal_Su5_D2-typ_SF"/>
</dbReference>
<dbReference type="InterPro" id="IPR006543">
    <property type="entry name" value="Histidinol-phos"/>
</dbReference>
<comment type="catalytic activity">
    <reaction evidence="10">
        <text>L-histidinol phosphate + H2O = L-histidinol + phosphate</text>
        <dbReference type="Rhea" id="RHEA:14465"/>
        <dbReference type="ChEBI" id="CHEBI:15377"/>
        <dbReference type="ChEBI" id="CHEBI:43474"/>
        <dbReference type="ChEBI" id="CHEBI:57699"/>
        <dbReference type="ChEBI" id="CHEBI:57980"/>
        <dbReference type="EC" id="3.1.3.15"/>
    </reaction>
</comment>
<dbReference type="InterPro" id="IPR036412">
    <property type="entry name" value="HAD-like_sf"/>
</dbReference>
<feature type="binding site" evidence="10">
    <location>
        <position position="131"/>
    </location>
    <ligand>
        <name>Mg(2+)</name>
        <dbReference type="ChEBI" id="CHEBI:18420"/>
    </ligand>
</feature>
<evidence type="ECO:0000256" key="9">
    <source>
        <dbReference type="ARBA" id="ARBA00023268"/>
    </source>
</evidence>
<keyword evidence="13" id="KW-1185">Reference proteome</keyword>
<dbReference type="Pfam" id="PF00475">
    <property type="entry name" value="IGPD"/>
    <property type="match status" value="2"/>
</dbReference>
<keyword evidence="7 10" id="KW-0368">Histidine biosynthesis</keyword>
<comment type="pathway">
    <text evidence="10">Amino-acid biosynthesis; L-histidine biosynthesis; L-histidine from 5-phospho-alpha-D-ribose 1-diphosphate: step 8/9.</text>
</comment>
<evidence type="ECO:0000256" key="11">
    <source>
        <dbReference type="SAM" id="MobiDB-lite"/>
    </source>
</evidence>
<dbReference type="Pfam" id="PF13242">
    <property type="entry name" value="Hydrolase_like"/>
    <property type="match status" value="1"/>
</dbReference>
<comment type="similarity">
    <text evidence="10">In the N-terminal section; belongs to the histidinol-phosphatase family.</text>
</comment>
<comment type="subcellular location">
    <subcellularLocation>
        <location evidence="10">Cytoplasm</location>
    </subcellularLocation>
</comment>
<dbReference type="EC" id="3.1.3.15" evidence="10"/>
<evidence type="ECO:0000256" key="8">
    <source>
        <dbReference type="ARBA" id="ARBA00023239"/>
    </source>
</evidence>
<dbReference type="FunFam" id="3.30.230.40:FF:000003">
    <property type="entry name" value="Imidazoleglycerol-phosphate dehydratase HisB"/>
    <property type="match status" value="1"/>
</dbReference>
<dbReference type="UniPathway" id="UPA00031">
    <property type="reaction ID" value="UER00011"/>
</dbReference>
<dbReference type="FunFam" id="3.30.230.40:FF:000001">
    <property type="entry name" value="Imidazoleglycerol-phosphate dehydratase HisB"/>
    <property type="match status" value="1"/>
</dbReference>
<comment type="catalytic activity">
    <reaction evidence="10">
        <text>D-erythro-1-(imidazol-4-yl)glycerol 3-phosphate = 3-(imidazol-4-yl)-2-oxopropyl phosphate + H2O</text>
        <dbReference type="Rhea" id="RHEA:11040"/>
        <dbReference type="ChEBI" id="CHEBI:15377"/>
        <dbReference type="ChEBI" id="CHEBI:57766"/>
        <dbReference type="ChEBI" id="CHEBI:58278"/>
        <dbReference type="EC" id="4.2.1.19"/>
    </reaction>
</comment>
<dbReference type="GO" id="GO:0005737">
    <property type="term" value="C:cytoplasm"/>
    <property type="evidence" value="ECO:0007669"/>
    <property type="project" value="UniProtKB-SubCell"/>
</dbReference>
<feature type="region of interest" description="Histidinol-phosphatase" evidence="10">
    <location>
        <begin position="1"/>
        <end position="171"/>
    </location>
</feature>
<dbReference type="GO" id="GO:0046872">
    <property type="term" value="F:metal ion binding"/>
    <property type="evidence" value="ECO:0007669"/>
    <property type="project" value="UniProtKB-KW"/>
</dbReference>
<comment type="similarity">
    <text evidence="10">In the C-terminal section; belongs to the imidazoleglycerol-phosphate dehydratase family.</text>
</comment>
<dbReference type="GO" id="GO:0004401">
    <property type="term" value="F:histidinol-phosphatase activity"/>
    <property type="evidence" value="ECO:0007669"/>
    <property type="project" value="UniProtKB-UniRule"/>
</dbReference>
<feature type="region of interest" description="Imidazoleglycerol-phosphate dehydratase" evidence="10">
    <location>
        <begin position="172"/>
        <end position="424"/>
    </location>
</feature>
<sequence>MSALTPILFVDRDGTLIEEPADFQIDSFAKLRFVQGVIPAMLKLRDAGYQFVMVTNQDGLGTDAYPRWSFDGPHQLMMQVFESQGIVFRDVLIDTSFPAENLPTRKPGIGLALPLLKDRSIDWERSAMVGDRETDNGFASNLGIRAFQLRTAQFGGEWDWAGIAHALADRPRTARVQRNTRETRIEVVVDLDRAGEPQVHTGLGFFDHMLEQIGKHGGFALQLRCEGDLHIDEHHTIEDSALALGQALREALGDKRGIGRYGFDPRAGFSEDAVKAKSESPLAPLLQRGEPDRVGSSAQDSSAADSIETNSIATDSISAAAASAHEFVLPMDETLARAALDFSGRPYFVFNGSFARERVGDVPTELVPHFFRSLCETAGLNLNLNVEGDNDHHKIEACFKSVARALRQAIARQGRELPSTKGVL</sequence>
<dbReference type="Proteomes" id="UP000023435">
    <property type="component" value="Unassembled WGS sequence"/>
</dbReference>
<evidence type="ECO:0000256" key="5">
    <source>
        <dbReference type="ARBA" id="ARBA00022801"/>
    </source>
</evidence>
<evidence type="ECO:0000313" key="12">
    <source>
        <dbReference type="EMBL" id="KWS02367.1"/>
    </source>
</evidence>